<dbReference type="Gene3D" id="3.40.50.1390">
    <property type="entry name" value="Resolvase, N-terminal catalytic domain"/>
    <property type="match status" value="1"/>
</dbReference>
<dbReference type="Gene3D" id="3.90.1750.20">
    <property type="entry name" value="Putative Large Serine Recombinase, Chain B, Domain 2"/>
    <property type="match status" value="1"/>
</dbReference>
<dbReference type="GO" id="GO:0003677">
    <property type="term" value="F:DNA binding"/>
    <property type="evidence" value="ECO:0007669"/>
    <property type="project" value="InterPro"/>
</dbReference>
<dbReference type="Pfam" id="PF07508">
    <property type="entry name" value="Recombinase"/>
    <property type="match status" value="1"/>
</dbReference>
<dbReference type="InterPro" id="IPR038109">
    <property type="entry name" value="DNA_bind_recomb_sf"/>
</dbReference>
<dbReference type="Pfam" id="PF00239">
    <property type="entry name" value="Resolvase"/>
    <property type="match status" value="1"/>
</dbReference>
<feature type="domain" description="Recombinase" evidence="2">
    <location>
        <begin position="168"/>
        <end position="293"/>
    </location>
</feature>
<proteinExistence type="predicted"/>
<dbReference type="SMART" id="SM00857">
    <property type="entry name" value="Resolvase"/>
    <property type="match status" value="1"/>
</dbReference>
<dbReference type="InterPro" id="IPR036162">
    <property type="entry name" value="Resolvase-like_N_sf"/>
</dbReference>
<accession>A0A1Y4MJ16</accession>
<dbReference type="EMBL" id="NFKP01000057">
    <property type="protein sequence ID" value="OUP64001.1"/>
    <property type="molecule type" value="Genomic_DNA"/>
</dbReference>
<evidence type="ECO:0000259" key="2">
    <source>
        <dbReference type="PROSITE" id="PS51737"/>
    </source>
</evidence>
<dbReference type="Proteomes" id="UP000196386">
    <property type="component" value="Unassembled WGS sequence"/>
</dbReference>
<feature type="domain" description="Resolvase/invertase-type recombinase catalytic" evidence="1">
    <location>
        <begin position="10"/>
        <end position="160"/>
    </location>
</feature>
<dbReference type="InterPro" id="IPR050639">
    <property type="entry name" value="SSR_resolvase"/>
</dbReference>
<comment type="caution">
    <text evidence="3">The sequence shown here is derived from an EMBL/GenBank/DDBJ whole genome shotgun (WGS) entry which is preliminary data.</text>
</comment>
<dbReference type="SUPFAM" id="SSF53041">
    <property type="entry name" value="Resolvase-like"/>
    <property type="match status" value="1"/>
</dbReference>
<dbReference type="InterPro" id="IPR006119">
    <property type="entry name" value="Resolv_N"/>
</dbReference>
<dbReference type="GO" id="GO:0000150">
    <property type="term" value="F:DNA strand exchange activity"/>
    <property type="evidence" value="ECO:0007669"/>
    <property type="project" value="InterPro"/>
</dbReference>
<evidence type="ECO:0000259" key="1">
    <source>
        <dbReference type="PROSITE" id="PS51736"/>
    </source>
</evidence>
<organism evidence="3 4">
    <name type="scientific">Anaerotruncus colihominis</name>
    <dbReference type="NCBI Taxonomy" id="169435"/>
    <lineage>
        <taxon>Bacteria</taxon>
        <taxon>Bacillati</taxon>
        <taxon>Bacillota</taxon>
        <taxon>Clostridia</taxon>
        <taxon>Eubacteriales</taxon>
        <taxon>Oscillospiraceae</taxon>
        <taxon>Anaerotruncus</taxon>
    </lineage>
</organism>
<dbReference type="RefSeq" id="WP_162612457.1">
    <property type="nucleotide sequence ID" value="NZ_NFKP01000057.1"/>
</dbReference>
<protein>
    <submittedName>
        <fullName evidence="3">Recombinase</fullName>
    </submittedName>
</protein>
<dbReference type="PANTHER" id="PTHR30461">
    <property type="entry name" value="DNA-INVERTASE FROM LAMBDOID PROPHAGE"/>
    <property type="match status" value="1"/>
</dbReference>
<dbReference type="AlphaFoldDB" id="A0A1Y4MJ16"/>
<evidence type="ECO:0000313" key="3">
    <source>
        <dbReference type="EMBL" id="OUP64001.1"/>
    </source>
</evidence>
<feature type="non-terminal residue" evidence="3">
    <location>
        <position position="293"/>
    </location>
</feature>
<dbReference type="PROSITE" id="PS51737">
    <property type="entry name" value="RECOMBINASE_DNA_BIND"/>
    <property type="match status" value="1"/>
</dbReference>
<evidence type="ECO:0000313" key="4">
    <source>
        <dbReference type="Proteomes" id="UP000196386"/>
    </source>
</evidence>
<name>A0A1Y4MJ16_9FIRM</name>
<gene>
    <name evidence="3" type="ORF">B5F11_20350</name>
</gene>
<reference evidence="4" key="1">
    <citation type="submission" date="2017-04" db="EMBL/GenBank/DDBJ databases">
        <title>Function of individual gut microbiota members based on whole genome sequencing of pure cultures obtained from chicken caecum.</title>
        <authorList>
            <person name="Medvecky M."/>
            <person name="Cejkova D."/>
            <person name="Polansky O."/>
            <person name="Karasova D."/>
            <person name="Kubasova T."/>
            <person name="Cizek A."/>
            <person name="Rychlik I."/>
        </authorList>
    </citation>
    <scope>NUCLEOTIDE SEQUENCE [LARGE SCALE GENOMIC DNA]</scope>
    <source>
        <strain evidence="4">An175</strain>
    </source>
</reference>
<sequence length="293" mass="33428">MLRQATQNLITALYPRLSHEDELQGESNSISNQKRILETYAKQNGFTNLRWYTDDGFSGANFQRPGFQAMLADIEAGKVGTVIVKDMSRLGRNYLQVGFYTEMLFPQKGVRFIAVNDNVDSANGGMDNDFTPLRNLFNEWLVRDTSKKIKAVKRAKGMSGKPVTSKPVYGYLMDEDENYLVDEETAPVVQQIYQLCLAGNGPTKIARMLTEQQIPTPGTLEYRRTGSTRRYHPGYECKWATNTVVHILENREYTGCLVNFKTEKPSYKVKHSVENPVEKQAVFENHHEPIIDR</sequence>
<dbReference type="PANTHER" id="PTHR30461:SF23">
    <property type="entry name" value="DNA RECOMBINASE-RELATED"/>
    <property type="match status" value="1"/>
</dbReference>
<dbReference type="PROSITE" id="PS51736">
    <property type="entry name" value="RECOMBINASES_3"/>
    <property type="match status" value="1"/>
</dbReference>
<dbReference type="InterPro" id="IPR011109">
    <property type="entry name" value="DNA_bind_recombinase_dom"/>
</dbReference>
<dbReference type="CDD" id="cd03770">
    <property type="entry name" value="SR_TndX_transposase"/>
    <property type="match status" value="1"/>
</dbReference>